<dbReference type="InterPro" id="IPR016024">
    <property type="entry name" value="ARM-type_fold"/>
</dbReference>
<dbReference type="Proteomes" id="UP000504617">
    <property type="component" value="Unplaced"/>
</dbReference>
<reference evidence="8" key="1">
    <citation type="submission" date="2025-08" db="UniProtKB">
        <authorList>
            <consortium name="RefSeq"/>
        </authorList>
    </citation>
    <scope>IDENTIFICATION</scope>
</reference>
<keyword evidence="7" id="KW-1185">Reference proteome</keyword>
<dbReference type="InterPro" id="IPR011989">
    <property type="entry name" value="ARM-like"/>
</dbReference>
<dbReference type="GO" id="GO:0005829">
    <property type="term" value="C:cytosol"/>
    <property type="evidence" value="ECO:0007669"/>
    <property type="project" value="TreeGrafter"/>
</dbReference>
<dbReference type="SUPFAM" id="SSF48371">
    <property type="entry name" value="ARM repeat"/>
    <property type="match status" value="1"/>
</dbReference>
<gene>
    <name evidence="8" type="primary">LOC106542548</name>
</gene>
<dbReference type="InterPro" id="IPR056842">
    <property type="entry name" value="THADA-like_TPR_C"/>
</dbReference>
<dbReference type="PANTHER" id="PTHR14387:SF0">
    <property type="entry name" value="DUF2428 DOMAIN-CONTAINING PROTEIN"/>
    <property type="match status" value="1"/>
</dbReference>
<evidence type="ECO:0000259" key="6">
    <source>
        <dbReference type="Pfam" id="PF25151"/>
    </source>
</evidence>
<dbReference type="GeneID" id="106542548"/>
<dbReference type="InterPro" id="IPR051954">
    <property type="entry name" value="tRNA_methyltransferase_THADA"/>
</dbReference>
<keyword evidence="2" id="KW-0819">tRNA processing</keyword>
<dbReference type="GO" id="GO:0030488">
    <property type="term" value="P:tRNA methylation"/>
    <property type="evidence" value="ECO:0007669"/>
    <property type="project" value="TreeGrafter"/>
</dbReference>
<evidence type="ECO:0000256" key="2">
    <source>
        <dbReference type="ARBA" id="ARBA00022694"/>
    </source>
</evidence>
<dbReference type="AlphaFoldDB" id="A0A6I9XIB7"/>
<dbReference type="RefSeq" id="XP_013913801.1">
    <property type="nucleotide sequence ID" value="XM_014058326.1"/>
</dbReference>
<dbReference type="Pfam" id="PF25150">
    <property type="entry name" value="TPR_Trm732"/>
    <property type="match status" value="1"/>
</dbReference>
<name>A0A6I9XIB7_9SAUR</name>
<organism evidence="7 8">
    <name type="scientific">Thamnophis sirtalis</name>
    <dbReference type="NCBI Taxonomy" id="35019"/>
    <lineage>
        <taxon>Eukaryota</taxon>
        <taxon>Metazoa</taxon>
        <taxon>Chordata</taxon>
        <taxon>Craniata</taxon>
        <taxon>Vertebrata</taxon>
        <taxon>Euteleostomi</taxon>
        <taxon>Lepidosauria</taxon>
        <taxon>Squamata</taxon>
        <taxon>Bifurcata</taxon>
        <taxon>Unidentata</taxon>
        <taxon>Episquamata</taxon>
        <taxon>Toxicofera</taxon>
        <taxon>Serpentes</taxon>
        <taxon>Colubroidea</taxon>
        <taxon>Colubridae</taxon>
        <taxon>Natricinae</taxon>
        <taxon>Thamnophis</taxon>
    </lineage>
</organism>
<dbReference type="Gene3D" id="1.25.10.10">
    <property type="entry name" value="Leucine-rich Repeat Variant"/>
    <property type="match status" value="1"/>
</dbReference>
<proteinExistence type="inferred from homology"/>
<sequence>MKLLQTVAATFDLLLQDSNSSQVEWHYVTIKVCLHLFKRMSEEIQPLVWEETDHREMLQKILRSLVHTIMDQSACQDNRLLAGTTVSMMVNTAAEVEAGAKTIWAFYPLINLNAQRTEEHKGGCQFGALWIPAFILNPGGLDTLVMTRGLLTCCKKEILTCLLDGTPPKCLLLDVLFPAVLDVIEDPTSYPYYSYQVFSLWLQRVRESLDDLWKVKESLLLDDNSELLQKLSKIVWNNAESPTEGVTDFVHSSFRILLEIYSLECDQFGDPERALFREYLQKVIFMPWEARARYFALSAILPHLGPQKVLEIYPDLPQHLFNCLSTNRLCPVASDLYKTLLGLQRKAWTEVEDEVSEEHLAHKWSSCWLPTFSSALTSSDPFLQSNTSSHLLGRTLRVFPASYALLAMRFGGRDASQLRAWVSLLNVQKTLAGDLLTDEKTLKRLTFCLFSKEETVRLAALGFLCSAPKTSQVLSEREIQLLKEFLPLNLSCDSSSFRQLLQSTVKKALVRMRDSSLAALRQWKVNQMESLARKDQERGLLRAVEFVDWLLQLCTASLMPSSNYQRRKTALLLLAAILETFTDTWRPERKKGQPPRNMATLLCWSRNKGSWDFFSTGNTLALLSCLQDSTNEIRDLASELLNSYFPPDLPASAAVALFGWALEAISSPRVQDSEAGAAVMKTLLPKLDRHILKPPLLETEKEPSMPCKYLSFLEHLLNLLRKHFVMASRDLLQAAHTTPIHGVILALRRCLLEEPEVVSSMLEAQKMPHWRLLFQRLVRTVRDISNLLLSVLQSHQASSTDQHASSPSFADMGNAIRSLIRLGKGLEEEEEDMVLLSEDHSLILTCCWVSVKEIGLLLGGLTEKVLPQPVSGGCEPLLPLQVVHMASKVFQDILLKCRHWGAVEGCSMGFTKFCTTLLNHPSPELQTIPRTMLTQGLALLSSSRGSSITRRAAGFPMLFLCIVTGEDPASSRPLLTHCIQTLLALASQPISHSSEQTVDLPQVSAVHVLQTLVRGSNLGPALQPHITSLMVLVLQALSSPSWAMRNAANQLFGALSVRLLGQKWSPEDSRAKDGVSPEALFGRHVHLRSVLLGELTLAVEVSVSEGPRRGTFHLCPSLYAVLTFLAKLQPSGDTQDRGDFGVTEMPA</sequence>
<dbReference type="InterPro" id="IPR056843">
    <property type="entry name" value="THADA-like_TPR"/>
</dbReference>
<dbReference type="PANTHER" id="PTHR14387">
    <property type="entry name" value="THADA/DEATH RECEPTOR INTERACTING PROTEIN"/>
    <property type="match status" value="1"/>
</dbReference>
<evidence type="ECO:0000259" key="5">
    <source>
        <dbReference type="Pfam" id="PF25150"/>
    </source>
</evidence>
<dbReference type="InterPro" id="IPR019442">
    <property type="entry name" value="THADA/TRM732_DUF2428"/>
</dbReference>
<dbReference type="Pfam" id="PF10350">
    <property type="entry name" value="DUF2428"/>
    <property type="match status" value="1"/>
</dbReference>
<evidence type="ECO:0000256" key="3">
    <source>
        <dbReference type="ARBA" id="ARBA00035625"/>
    </source>
</evidence>
<evidence type="ECO:0000256" key="1">
    <source>
        <dbReference type="ARBA" id="ARBA00010409"/>
    </source>
</evidence>
<dbReference type="OrthoDB" id="73997at2759"/>
<accession>A0A6I9XIB7</accession>
<feature type="domain" description="tRNA (32-2'-O)-methyltransferase regulator THADA-like TPR repeats region" evidence="5">
    <location>
        <begin position="364"/>
        <end position="585"/>
    </location>
</feature>
<protein>
    <submittedName>
        <fullName evidence="8">Thyroid adenoma-associated protein homolog</fullName>
    </submittedName>
</protein>
<feature type="domain" description="tRNA (32-2'-O)-methyltransferase regulator THADA-like C-terminal TPR repeats region" evidence="6">
    <location>
        <begin position="1045"/>
        <end position="1135"/>
    </location>
</feature>
<evidence type="ECO:0000313" key="8">
    <source>
        <dbReference type="RefSeq" id="XP_013913801.1"/>
    </source>
</evidence>
<dbReference type="Pfam" id="PF25151">
    <property type="entry name" value="TPR_Trm732_C"/>
    <property type="match status" value="1"/>
</dbReference>
<dbReference type="KEGG" id="tsr:106542548"/>
<evidence type="ECO:0000259" key="4">
    <source>
        <dbReference type="Pfam" id="PF10350"/>
    </source>
</evidence>
<evidence type="ECO:0000313" key="7">
    <source>
        <dbReference type="Proteomes" id="UP000504617"/>
    </source>
</evidence>
<comment type="similarity">
    <text evidence="1">Belongs to the THADA family.</text>
</comment>
<comment type="function">
    <text evidence="3">Together with methyltransferase FTSJ1, methylates the 2'-O-ribose of nucleotides at position 32 of the anticodon loop of substrate tRNAs.</text>
</comment>
<feature type="domain" description="DUF2428" evidence="4">
    <location>
        <begin position="773"/>
        <end position="1043"/>
    </location>
</feature>